<dbReference type="AlphaFoldDB" id="A0A8K0K068"/>
<dbReference type="InterPro" id="IPR018957">
    <property type="entry name" value="Znf_C3HC4_RING-type"/>
</dbReference>
<dbReference type="GO" id="GO:0008270">
    <property type="term" value="F:zinc ion binding"/>
    <property type="evidence" value="ECO:0007669"/>
    <property type="project" value="UniProtKB-KW"/>
</dbReference>
<dbReference type="GO" id="GO:0045944">
    <property type="term" value="P:positive regulation of transcription by RNA polymerase II"/>
    <property type="evidence" value="ECO:0007669"/>
    <property type="project" value="TreeGrafter"/>
</dbReference>
<keyword evidence="20" id="KW-1185">Reference proteome</keyword>
<dbReference type="Proteomes" id="UP000792457">
    <property type="component" value="Unassembled WGS sequence"/>
</dbReference>
<evidence type="ECO:0000313" key="20">
    <source>
        <dbReference type="Proteomes" id="UP000792457"/>
    </source>
</evidence>
<dbReference type="InterPro" id="IPR013083">
    <property type="entry name" value="Znf_RING/FYVE/PHD"/>
</dbReference>
<evidence type="ECO:0000256" key="3">
    <source>
        <dbReference type="ARBA" id="ARBA00004496"/>
    </source>
</evidence>
<protein>
    <recommendedName>
        <fullName evidence="14">E3 ubiquitin-protein ligase RNF10</fullName>
        <ecNumber evidence="6">2.3.2.27</ecNumber>
    </recommendedName>
    <alternativeName>
        <fullName evidence="15">RING finger protein 10</fullName>
    </alternativeName>
</protein>
<dbReference type="InterPro" id="IPR001841">
    <property type="entry name" value="Znf_RING"/>
</dbReference>
<reference evidence="19" key="1">
    <citation type="submission" date="2013-04" db="EMBL/GenBank/DDBJ databases">
        <authorList>
            <person name="Qu J."/>
            <person name="Murali S.C."/>
            <person name="Bandaranaike D."/>
            <person name="Bellair M."/>
            <person name="Blankenburg K."/>
            <person name="Chao H."/>
            <person name="Dinh H."/>
            <person name="Doddapaneni H."/>
            <person name="Downs B."/>
            <person name="Dugan-Rocha S."/>
            <person name="Elkadiri S."/>
            <person name="Gnanaolivu R.D."/>
            <person name="Hernandez B."/>
            <person name="Javaid M."/>
            <person name="Jayaseelan J.C."/>
            <person name="Lee S."/>
            <person name="Li M."/>
            <person name="Ming W."/>
            <person name="Munidasa M."/>
            <person name="Muniz J."/>
            <person name="Nguyen L."/>
            <person name="Ongeri F."/>
            <person name="Osuji N."/>
            <person name="Pu L.-L."/>
            <person name="Puazo M."/>
            <person name="Qu C."/>
            <person name="Quiroz J."/>
            <person name="Raj R."/>
            <person name="Weissenberger G."/>
            <person name="Xin Y."/>
            <person name="Zou X."/>
            <person name="Han Y."/>
            <person name="Richards S."/>
            <person name="Worley K."/>
            <person name="Muzny D."/>
            <person name="Gibbs R."/>
        </authorList>
    </citation>
    <scope>NUCLEOTIDE SEQUENCE</scope>
    <source>
        <strain evidence="19">Sampled in the wild</strain>
    </source>
</reference>
<evidence type="ECO:0000256" key="6">
    <source>
        <dbReference type="ARBA" id="ARBA00012483"/>
    </source>
</evidence>
<evidence type="ECO:0000256" key="7">
    <source>
        <dbReference type="ARBA" id="ARBA00022490"/>
    </source>
</evidence>
<sequence>MEKKPAGRSLQTPGKGVGTESKKGQDGSTTKVFPKTSRRREPNASPITAKYEPNRKPVPQKSKAIDKRPRPRGQYGGCGKEDTKVVEGQEAEIGSVFLPGSKKQNLNHLLNFHYAPRVSAVPWRSAGGPRWNHGNRSNGIFASSNQRHKYNKEQYLQANCQFVVKANADYSPYASNPDVLVDWDLVEQIIYFLFFFLLHRSMRVQGPEVPSCPICLYPPVAAKMTRCGHVYCWPCILHYLALSDKTWRKCPICFEAVHKQDLKSVIALPRVACHIEEEIEMRLMRREKGSLLVTPVEETGTGAYAATGPLSVEDTTPASVYSKLLVATPLQVLSIVDREKAELKSQLSDETGCPEICFTEQAIQLLVERENHLIKEVILQ</sequence>
<dbReference type="OrthoDB" id="10064108at2759"/>
<dbReference type="SMART" id="SM00184">
    <property type="entry name" value="RING"/>
    <property type="match status" value="1"/>
</dbReference>
<keyword evidence="9" id="KW-0479">Metal-binding</keyword>
<evidence type="ECO:0000256" key="17">
    <source>
        <dbReference type="SAM" id="MobiDB-lite"/>
    </source>
</evidence>
<gene>
    <name evidence="19" type="ORF">J437_LFUL006502</name>
</gene>
<dbReference type="GO" id="GO:0000976">
    <property type="term" value="F:transcription cis-regulatory region binding"/>
    <property type="evidence" value="ECO:0007669"/>
    <property type="project" value="TreeGrafter"/>
</dbReference>
<dbReference type="PROSITE" id="PS50089">
    <property type="entry name" value="ZF_RING_2"/>
    <property type="match status" value="1"/>
</dbReference>
<dbReference type="GO" id="GO:0005737">
    <property type="term" value="C:cytoplasm"/>
    <property type="evidence" value="ECO:0007669"/>
    <property type="project" value="UniProtKB-SubCell"/>
</dbReference>
<evidence type="ECO:0000256" key="10">
    <source>
        <dbReference type="ARBA" id="ARBA00022771"/>
    </source>
</evidence>
<reference evidence="19" key="2">
    <citation type="submission" date="2017-10" db="EMBL/GenBank/DDBJ databases">
        <title>Ladona fulva Genome sequencing and assembly.</title>
        <authorList>
            <person name="Murali S."/>
            <person name="Richards S."/>
            <person name="Bandaranaike D."/>
            <person name="Bellair M."/>
            <person name="Blankenburg K."/>
            <person name="Chao H."/>
            <person name="Dinh H."/>
            <person name="Doddapaneni H."/>
            <person name="Dugan-Rocha S."/>
            <person name="Elkadiri S."/>
            <person name="Gnanaolivu R."/>
            <person name="Hernandez B."/>
            <person name="Skinner E."/>
            <person name="Javaid M."/>
            <person name="Lee S."/>
            <person name="Li M."/>
            <person name="Ming W."/>
            <person name="Munidasa M."/>
            <person name="Muniz J."/>
            <person name="Nguyen L."/>
            <person name="Hughes D."/>
            <person name="Osuji N."/>
            <person name="Pu L.-L."/>
            <person name="Puazo M."/>
            <person name="Qu C."/>
            <person name="Quiroz J."/>
            <person name="Raj R."/>
            <person name="Weissenberger G."/>
            <person name="Xin Y."/>
            <person name="Zou X."/>
            <person name="Han Y."/>
            <person name="Worley K."/>
            <person name="Muzny D."/>
            <person name="Gibbs R."/>
        </authorList>
    </citation>
    <scope>NUCLEOTIDE SEQUENCE</scope>
    <source>
        <strain evidence="19">Sampled in the wild</strain>
    </source>
</reference>
<feature type="domain" description="RING-type" evidence="18">
    <location>
        <begin position="212"/>
        <end position="253"/>
    </location>
</feature>
<evidence type="ECO:0000256" key="1">
    <source>
        <dbReference type="ARBA" id="ARBA00000900"/>
    </source>
</evidence>
<comment type="catalytic activity">
    <reaction evidence="1">
        <text>S-ubiquitinyl-[E2 ubiquitin-conjugating enzyme]-L-cysteine + [acceptor protein]-L-lysine = [E2 ubiquitin-conjugating enzyme]-L-cysteine + N(6)-ubiquitinyl-[acceptor protein]-L-lysine.</text>
        <dbReference type="EC" id="2.3.2.27"/>
    </reaction>
</comment>
<evidence type="ECO:0000256" key="4">
    <source>
        <dbReference type="ARBA" id="ARBA00004906"/>
    </source>
</evidence>
<keyword evidence="13" id="KW-0539">Nucleus</keyword>
<dbReference type="Pfam" id="PF00097">
    <property type="entry name" value="zf-C3HC4"/>
    <property type="match status" value="1"/>
</dbReference>
<evidence type="ECO:0000256" key="9">
    <source>
        <dbReference type="ARBA" id="ARBA00022723"/>
    </source>
</evidence>
<keyword evidence="11" id="KW-0833">Ubl conjugation pathway</keyword>
<organism evidence="19 20">
    <name type="scientific">Ladona fulva</name>
    <name type="common">Scarce chaser dragonfly</name>
    <name type="synonym">Libellula fulva</name>
    <dbReference type="NCBI Taxonomy" id="123851"/>
    <lineage>
        <taxon>Eukaryota</taxon>
        <taxon>Metazoa</taxon>
        <taxon>Ecdysozoa</taxon>
        <taxon>Arthropoda</taxon>
        <taxon>Hexapoda</taxon>
        <taxon>Insecta</taxon>
        <taxon>Pterygota</taxon>
        <taxon>Palaeoptera</taxon>
        <taxon>Odonata</taxon>
        <taxon>Epiprocta</taxon>
        <taxon>Anisoptera</taxon>
        <taxon>Libelluloidea</taxon>
        <taxon>Libellulidae</taxon>
        <taxon>Ladona</taxon>
    </lineage>
</organism>
<keyword evidence="7" id="KW-0963">Cytoplasm</keyword>
<dbReference type="PANTHER" id="PTHR12983">
    <property type="entry name" value="RING FINGER 10 FAMILY MEMBER"/>
    <property type="match status" value="1"/>
</dbReference>
<comment type="subcellular location">
    <subcellularLocation>
        <location evidence="3">Cytoplasm</location>
    </subcellularLocation>
    <subcellularLocation>
        <location evidence="2">Nucleus</location>
    </subcellularLocation>
</comment>
<keyword evidence="8" id="KW-0808">Transferase</keyword>
<comment type="pathway">
    <text evidence="4">Protein modification; protein ubiquitination.</text>
</comment>
<dbReference type="PANTHER" id="PTHR12983:SF9">
    <property type="entry name" value="E3 UBIQUITIN-PROTEIN LIGASE RNF10"/>
    <property type="match status" value="1"/>
</dbReference>
<dbReference type="EMBL" id="KZ308232">
    <property type="protein sequence ID" value="KAG8225269.1"/>
    <property type="molecule type" value="Genomic_DNA"/>
</dbReference>
<evidence type="ECO:0000256" key="2">
    <source>
        <dbReference type="ARBA" id="ARBA00004123"/>
    </source>
</evidence>
<name>A0A8K0K068_LADFU</name>
<evidence type="ECO:0000256" key="12">
    <source>
        <dbReference type="ARBA" id="ARBA00022833"/>
    </source>
</evidence>
<evidence type="ECO:0000256" key="11">
    <source>
        <dbReference type="ARBA" id="ARBA00022786"/>
    </source>
</evidence>
<dbReference type="SUPFAM" id="SSF57850">
    <property type="entry name" value="RING/U-box"/>
    <property type="match status" value="1"/>
</dbReference>
<dbReference type="FunFam" id="3.30.40.10:FF:000112">
    <property type="entry name" value="RING finger protein 10"/>
    <property type="match status" value="1"/>
</dbReference>
<dbReference type="Gene3D" id="3.30.40.10">
    <property type="entry name" value="Zinc/RING finger domain, C3HC4 (zinc finger)"/>
    <property type="match status" value="1"/>
</dbReference>
<dbReference type="PROSITE" id="PS00518">
    <property type="entry name" value="ZF_RING_1"/>
    <property type="match status" value="1"/>
</dbReference>
<dbReference type="EC" id="2.3.2.27" evidence="6"/>
<dbReference type="CDD" id="cd16536">
    <property type="entry name" value="RING-HC_RNF10"/>
    <property type="match status" value="1"/>
</dbReference>
<evidence type="ECO:0000256" key="13">
    <source>
        <dbReference type="ARBA" id="ARBA00023242"/>
    </source>
</evidence>
<evidence type="ECO:0000259" key="18">
    <source>
        <dbReference type="PROSITE" id="PS50089"/>
    </source>
</evidence>
<comment type="similarity">
    <text evidence="5">Belongs to the RNF10 family.</text>
</comment>
<comment type="caution">
    <text evidence="19">The sequence shown here is derived from an EMBL/GenBank/DDBJ whole genome shotgun (WGS) entry which is preliminary data.</text>
</comment>
<dbReference type="GO" id="GO:0061630">
    <property type="term" value="F:ubiquitin protein ligase activity"/>
    <property type="evidence" value="ECO:0007669"/>
    <property type="project" value="UniProtKB-EC"/>
</dbReference>
<evidence type="ECO:0000256" key="5">
    <source>
        <dbReference type="ARBA" id="ARBA00008117"/>
    </source>
</evidence>
<accession>A0A8K0K068</accession>
<proteinExistence type="inferred from homology"/>
<feature type="region of interest" description="Disordered" evidence="17">
    <location>
        <begin position="1"/>
        <end position="81"/>
    </location>
</feature>
<evidence type="ECO:0000256" key="16">
    <source>
        <dbReference type="PROSITE-ProRule" id="PRU00175"/>
    </source>
</evidence>
<evidence type="ECO:0000313" key="19">
    <source>
        <dbReference type="EMBL" id="KAG8225269.1"/>
    </source>
</evidence>
<evidence type="ECO:0000256" key="14">
    <source>
        <dbReference type="ARBA" id="ARBA00035131"/>
    </source>
</evidence>
<keyword evidence="10 16" id="KW-0863">Zinc-finger</keyword>
<dbReference type="InterPro" id="IPR039739">
    <property type="entry name" value="MAG2/RNF10"/>
</dbReference>
<evidence type="ECO:0000256" key="8">
    <source>
        <dbReference type="ARBA" id="ARBA00022679"/>
    </source>
</evidence>
<dbReference type="InterPro" id="IPR017907">
    <property type="entry name" value="Znf_RING_CS"/>
</dbReference>
<keyword evidence="12" id="KW-0862">Zinc</keyword>
<dbReference type="GO" id="GO:0005634">
    <property type="term" value="C:nucleus"/>
    <property type="evidence" value="ECO:0007669"/>
    <property type="project" value="UniProtKB-SubCell"/>
</dbReference>
<evidence type="ECO:0000256" key="15">
    <source>
        <dbReference type="ARBA" id="ARBA00035390"/>
    </source>
</evidence>